<name>A0A177XW47_9VIBR</name>
<evidence type="ECO:0000313" key="2">
    <source>
        <dbReference type="Proteomes" id="UP000078406"/>
    </source>
</evidence>
<comment type="caution">
    <text evidence="1">The sequence shown here is derived from an EMBL/GenBank/DDBJ whole genome shotgun (WGS) entry which is preliminary data.</text>
</comment>
<protein>
    <submittedName>
        <fullName evidence="1">Uncharacterized protein</fullName>
    </submittedName>
</protein>
<evidence type="ECO:0000313" key="1">
    <source>
        <dbReference type="EMBL" id="OAJ92807.1"/>
    </source>
</evidence>
<organism evidence="1 2">
    <name type="scientific">Vibrio bivalvicida</name>
    <dbReference type="NCBI Taxonomy" id="1276888"/>
    <lineage>
        <taxon>Bacteria</taxon>
        <taxon>Pseudomonadati</taxon>
        <taxon>Pseudomonadota</taxon>
        <taxon>Gammaproteobacteria</taxon>
        <taxon>Vibrionales</taxon>
        <taxon>Vibrionaceae</taxon>
        <taxon>Vibrio</taxon>
        <taxon>Vibrio oreintalis group</taxon>
    </lineage>
</organism>
<gene>
    <name evidence="1" type="ORF">APB76_18070</name>
</gene>
<proteinExistence type="predicted"/>
<reference evidence="1 2" key="1">
    <citation type="journal article" date="2016" name="Syst. Appl. Microbiol.">
        <title>Vibrio bivalvicida sp. nov., a novel larval pathogen for bivalve molluscs reared in a hatchery.</title>
        <authorList>
            <person name="Dubert J."/>
            <person name="Romalde J.L."/>
            <person name="Prado S."/>
            <person name="Barja J.L."/>
        </authorList>
    </citation>
    <scope>NUCLEOTIDE SEQUENCE [LARGE SCALE GENOMIC DNA]</scope>
    <source>
        <strain evidence="1 2">605</strain>
    </source>
</reference>
<dbReference type="EMBL" id="LLEI02000056">
    <property type="protein sequence ID" value="OAJ92807.1"/>
    <property type="molecule type" value="Genomic_DNA"/>
</dbReference>
<sequence>MFLATNFSFVFLILGSVLACHLSIIFFFDADSVGQNEAIVFAETQPCGFIFLKADLLAERPLFLVW</sequence>
<accession>A0A177XW47</accession>
<dbReference type="AlphaFoldDB" id="A0A177XW47"/>
<dbReference type="Proteomes" id="UP000078406">
    <property type="component" value="Unassembled WGS sequence"/>
</dbReference>